<dbReference type="InterPro" id="IPR009061">
    <property type="entry name" value="DNA-bd_dom_put_sf"/>
</dbReference>
<dbReference type="GO" id="GO:0006355">
    <property type="term" value="P:regulation of DNA-templated transcription"/>
    <property type="evidence" value="ECO:0007669"/>
    <property type="project" value="InterPro"/>
</dbReference>
<dbReference type="Proteomes" id="UP000304840">
    <property type="component" value="Chromosome"/>
</dbReference>
<evidence type="ECO:0000313" key="2">
    <source>
        <dbReference type="EMBL" id="AMO21308.1"/>
    </source>
</evidence>
<reference evidence="2 3" key="2">
    <citation type="submission" date="2019-05" db="EMBL/GenBank/DDBJ databases">
        <authorList>
            <person name="Ravantti J.J."/>
        </authorList>
    </citation>
    <scope>NUCLEOTIDE SEQUENCE [LARGE SCALE GENOMIC DNA]</scope>
    <source>
        <strain evidence="2 3">B185</strain>
    </source>
</reference>
<feature type="domain" description="HTH merR-type" evidence="1">
    <location>
        <begin position="55"/>
        <end position="98"/>
    </location>
</feature>
<gene>
    <name evidence="2" type="ORF">UN65_14160</name>
</gene>
<name>A0AAI8GBT8_9FLAO</name>
<dbReference type="EMBL" id="CP010992">
    <property type="protein sequence ID" value="AMO21308.1"/>
    <property type="molecule type" value="Genomic_DNA"/>
</dbReference>
<organism evidence="2 3">
    <name type="scientific">Flavobacterium columnare</name>
    <dbReference type="NCBI Taxonomy" id="996"/>
    <lineage>
        <taxon>Bacteria</taxon>
        <taxon>Pseudomonadati</taxon>
        <taxon>Bacteroidota</taxon>
        <taxon>Flavobacteriia</taxon>
        <taxon>Flavobacteriales</taxon>
        <taxon>Flavobacteriaceae</taxon>
        <taxon>Flavobacterium</taxon>
    </lineage>
</organism>
<protein>
    <submittedName>
        <fullName evidence="2">MerR family transcriptional regulator</fullName>
    </submittedName>
</protein>
<proteinExistence type="predicted"/>
<evidence type="ECO:0000313" key="3">
    <source>
        <dbReference type="Proteomes" id="UP000304840"/>
    </source>
</evidence>
<dbReference type="AlphaFoldDB" id="A0AAI8GBT8"/>
<accession>A0AAI8GBT8</accession>
<evidence type="ECO:0000259" key="1">
    <source>
        <dbReference type="Pfam" id="PF13411"/>
    </source>
</evidence>
<reference evidence="3" key="1">
    <citation type="submission" date="2016-03" db="EMBL/GenBank/DDBJ databases">
        <title>Flavobacterium columnare strain B185, complete genome.</title>
        <authorList>
            <person name="Sundberg L.-R."/>
            <person name="Papponen P."/>
            <person name="Laanto E."/>
        </authorList>
    </citation>
    <scope>NUCLEOTIDE SEQUENCE [LARGE SCALE GENOMIC DNA]</scope>
    <source>
        <strain evidence="3">B185</strain>
    </source>
</reference>
<dbReference type="GO" id="GO:0003677">
    <property type="term" value="F:DNA binding"/>
    <property type="evidence" value="ECO:0007669"/>
    <property type="project" value="InterPro"/>
</dbReference>
<sequence length="98" mass="11269">MLMLEKTNQLLVQLSVGDLQQLIKEAVKEELTQITSMLPLAPQETVHKTDLLSREETAKLLGVSTTTLFLWNRNALLKAKKIGRRVYYFKDEVLNKLK</sequence>
<dbReference type="Pfam" id="PF13411">
    <property type="entry name" value="MerR_1"/>
    <property type="match status" value="1"/>
</dbReference>
<dbReference type="SUPFAM" id="SSF46955">
    <property type="entry name" value="Putative DNA-binding domain"/>
    <property type="match status" value="1"/>
</dbReference>
<dbReference type="InterPro" id="IPR000551">
    <property type="entry name" value="MerR-type_HTH_dom"/>
</dbReference>